<dbReference type="InterPro" id="IPR001451">
    <property type="entry name" value="Hexapep"/>
</dbReference>
<protein>
    <recommendedName>
        <fullName evidence="7">UDP N-acetylglucosamine O-acyltransferase C-terminal domain-containing protein</fullName>
    </recommendedName>
</protein>
<dbReference type="Gene3D" id="2.160.10.10">
    <property type="entry name" value="Hexapeptide repeat proteins"/>
    <property type="match status" value="1"/>
</dbReference>
<comment type="caution">
    <text evidence="8">The sequence shown here is derived from an EMBL/GenBank/DDBJ whole genome shotgun (WGS) entry which is preliminary data.</text>
</comment>
<name>A0A6A3N0G6_9STRA</name>
<dbReference type="EMBL" id="QXFT01000529">
    <property type="protein sequence ID" value="KAE9341502.1"/>
    <property type="molecule type" value="Genomic_DNA"/>
</dbReference>
<evidence type="ECO:0000313" key="11">
    <source>
        <dbReference type="Proteomes" id="UP000434957"/>
    </source>
</evidence>
<dbReference type="PROSITE" id="PS00101">
    <property type="entry name" value="HEXAPEP_TRANSFERASES"/>
    <property type="match status" value="1"/>
</dbReference>
<dbReference type="InterPro" id="IPR018357">
    <property type="entry name" value="Hexapep_transf_CS"/>
</dbReference>
<dbReference type="SUPFAM" id="SSF51161">
    <property type="entry name" value="Trimeric LpxA-like enzymes"/>
    <property type="match status" value="1"/>
</dbReference>
<evidence type="ECO:0000313" key="10">
    <source>
        <dbReference type="Proteomes" id="UP000429607"/>
    </source>
</evidence>
<dbReference type="AlphaFoldDB" id="A0A6A3N0G6"/>
<dbReference type="NCBIfam" id="NF003657">
    <property type="entry name" value="PRK05289.1"/>
    <property type="match status" value="1"/>
</dbReference>
<sequence length="376" mass="40178">MLAGARQGRWRSVVAAPSVPPSTTSFVRALSSVSAEALEELVAHATRQDSRPAGHRREISRRLQDYQPSAGLERSPEVHATAVVHPNAELGPNVLVGPYSVIGPDVVLEADVRLQSHVVIDGKTRVGSGTVIHPFASLGGEPQDKKHRMFITDKDSSDLTLTVGSDCVIREHVTVHGSTSYSDAPTSVGDDCWLLCGAHVAHDAQLGRRVVVSNNVCIAGHVSIGDGAIIGGQVGLKQHVSVGRLAMVGGQSAVDGDVLPYGLVVGNRAKLAGLNLVGLRRAGVSRSNIKLLLRVYRYIFGAPACKKTGFAPALDLAYRETVVERAIEAKKYLVSEGLDNERIPLVYEMVDFVVTSPERFHSSLCHAVIAEPLHKI</sequence>
<reference evidence="8 10" key="1">
    <citation type="submission" date="2018-09" db="EMBL/GenBank/DDBJ databases">
        <title>Genomic investigation of the strawberry pathogen Phytophthora fragariae indicates pathogenicity is determined by transcriptional variation in three key races.</title>
        <authorList>
            <person name="Adams T.M."/>
            <person name="Armitage A.D."/>
            <person name="Sobczyk M.K."/>
            <person name="Bates H.J."/>
            <person name="Dunwell J.M."/>
            <person name="Nellist C.F."/>
            <person name="Harrison R.J."/>
        </authorList>
    </citation>
    <scope>NUCLEOTIDE SEQUENCE [LARGE SCALE GENOMIC DNA]</scope>
    <source>
        <strain evidence="8 10">SCRP249</strain>
        <strain evidence="9 11">SCRP333</strain>
    </source>
</reference>
<keyword evidence="1" id="KW-0963">Cytoplasm</keyword>
<feature type="domain" description="UDP N-acetylglucosamine O-acyltransferase C-terminal" evidence="7">
    <location>
        <begin position="257"/>
        <end position="317"/>
    </location>
</feature>
<evidence type="ECO:0000259" key="7">
    <source>
        <dbReference type="Pfam" id="PF13720"/>
    </source>
</evidence>
<evidence type="ECO:0000313" key="8">
    <source>
        <dbReference type="EMBL" id="KAE9034841.1"/>
    </source>
</evidence>
<evidence type="ECO:0000256" key="1">
    <source>
        <dbReference type="ARBA" id="ARBA00022490"/>
    </source>
</evidence>
<evidence type="ECO:0000256" key="6">
    <source>
        <dbReference type="ARBA" id="ARBA00023315"/>
    </source>
</evidence>
<keyword evidence="2" id="KW-0444">Lipid biosynthesis</keyword>
<dbReference type="GO" id="GO:0008780">
    <property type="term" value="F:acyl-[acyl-carrier-protein]-UDP-N-acetylglucosamine O-acyltransferase activity"/>
    <property type="evidence" value="ECO:0007669"/>
    <property type="project" value="InterPro"/>
</dbReference>
<evidence type="ECO:0000256" key="5">
    <source>
        <dbReference type="ARBA" id="ARBA00023098"/>
    </source>
</evidence>
<dbReference type="GO" id="GO:0009245">
    <property type="term" value="P:lipid A biosynthetic process"/>
    <property type="evidence" value="ECO:0007669"/>
    <property type="project" value="UniProtKB-KW"/>
</dbReference>
<dbReference type="GO" id="GO:0016020">
    <property type="term" value="C:membrane"/>
    <property type="evidence" value="ECO:0007669"/>
    <property type="project" value="GOC"/>
</dbReference>
<dbReference type="PANTHER" id="PTHR43480">
    <property type="entry name" value="ACYL-[ACYL-CARRIER-PROTEIN]--UDP-N-ACETYLGLUCOSAMINE O-ACYLTRANSFERASE"/>
    <property type="match status" value="1"/>
</dbReference>
<dbReference type="InterPro" id="IPR011004">
    <property type="entry name" value="Trimer_LpxA-like_sf"/>
</dbReference>
<gene>
    <name evidence="8" type="ORF">PR001_g9559</name>
    <name evidence="9" type="ORF">PR003_g9950</name>
</gene>
<dbReference type="InterPro" id="IPR037157">
    <property type="entry name" value="Acetyltransf_C_sf"/>
</dbReference>
<dbReference type="Pfam" id="PF13720">
    <property type="entry name" value="Acetyltransf_11"/>
    <property type="match status" value="1"/>
</dbReference>
<keyword evidence="6" id="KW-0012">Acyltransferase</keyword>
<dbReference type="NCBIfam" id="TIGR01852">
    <property type="entry name" value="lipid_A_lpxA"/>
    <property type="match status" value="1"/>
</dbReference>
<evidence type="ECO:0000256" key="3">
    <source>
        <dbReference type="ARBA" id="ARBA00022556"/>
    </source>
</evidence>
<dbReference type="Pfam" id="PF00132">
    <property type="entry name" value="Hexapep"/>
    <property type="match status" value="2"/>
</dbReference>
<evidence type="ECO:0000313" key="9">
    <source>
        <dbReference type="EMBL" id="KAE9341502.1"/>
    </source>
</evidence>
<proteinExistence type="predicted"/>
<dbReference type="Gene3D" id="1.20.1180.10">
    <property type="entry name" value="Udp N-acetylglucosamine O-acyltransferase, C-terminal domain"/>
    <property type="match status" value="1"/>
</dbReference>
<dbReference type="Proteomes" id="UP000429607">
    <property type="component" value="Unassembled WGS sequence"/>
</dbReference>
<evidence type="ECO:0000256" key="4">
    <source>
        <dbReference type="ARBA" id="ARBA00022679"/>
    </source>
</evidence>
<dbReference type="InterPro" id="IPR010137">
    <property type="entry name" value="Lipid_A_LpxA"/>
</dbReference>
<dbReference type="PANTHER" id="PTHR43480:SF1">
    <property type="entry name" value="ACYL-[ACYL-CARRIER-PROTEIN]--UDP-N-ACETYLGLUCOSAMINE O-ACYLTRANSFERASE, MITOCHONDRIAL-RELATED"/>
    <property type="match status" value="1"/>
</dbReference>
<evidence type="ECO:0000256" key="2">
    <source>
        <dbReference type="ARBA" id="ARBA00022516"/>
    </source>
</evidence>
<dbReference type="Proteomes" id="UP000434957">
    <property type="component" value="Unassembled WGS sequence"/>
</dbReference>
<keyword evidence="3" id="KW-0441">Lipid A biosynthesis</keyword>
<organism evidence="8 10">
    <name type="scientific">Phytophthora rubi</name>
    <dbReference type="NCBI Taxonomy" id="129364"/>
    <lineage>
        <taxon>Eukaryota</taxon>
        <taxon>Sar</taxon>
        <taxon>Stramenopiles</taxon>
        <taxon>Oomycota</taxon>
        <taxon>Peronosporomycetes</taxon>
        <taxon>Peronosporales</taxon>
        <taxon>Peronosporaceae</taxon>
        <taxon>Phytophthora</taxon>
    </lineage>
</organism>
<keyword evidence="5" id="KW-0443">Lipid metabolism</keyword>
<keyword evidence="4" id="KW-0808">Transferase</keyword>
<accession>A0A6A3N0G6</accession>
<dbReference type="InterPro" id="IPR029098">
    <property type="entry name" value="Acetyltransf_C"/>
</dbReference>
<dbReference type="EMBL" id="QXFV01000534">
    <property type="protein sequence ID" value="KAE9034841.1"/>
    <property type="molecule type" value="Genomic_DNA"/>
</dbReference>
<keyword evidence="11" id="KW-1185">Reference proteome</keyword>